<gene>
    <name evidence="1" type="ORF">L6164_003252</name>
</gene>
<dbReference type="Proteomes" id="UP000828941">
    <property type="component" value="Chromosome 2"/>
</dbReference>
<organism evidence="1 2">
    <name type="scientific">Bauhinia variegata</name>
    <name type="common">Purple orchid tree</name>
    <name type="synonym">Phanera variegata</name>
    <dbReference type="NCBI Taxonomy" id="167791"/>
    <lineage>
        <taxon>Eukaryota</taxon>
        <taxon>Viridiplantae</taxon>
        <taxon>Streptophyta</taxon>
        <taxon>Embryophyta</taxon>
        <taxon>Tracheophyta</taxon>
        <taxon>Spermatophyta</taxon>
        <taxon>Magnoliopsida</taxon>
        <taxon>eudicotyledons</taxon>
        <taxon>Gunneridae</taxon>
        <taxon>Pentapetalae</taxon>
        <taxon>rosids</taxon>
        <taxon>fabids</taxon>
        <taxon>Fabales</taxon>
        <taxon>Fabaceae</taxon>
        <taxon>Cercidoideae</taxon>
        <taxon>Cercideae</taxon>
        <taxon>Bauhiniinae</taxon>
        <taxon>Bauhinia</taxon>
    </lineage>
</organism>
<evidence type="ECO:0000313" key="1">
    <source>
        <dbReference type="EMBL" id="KAI4354386.1"/>
    </source>
</evidence>
<name>A0ACB9Q0R6_BAUVA</name>
<proteinExistence type="predicted"/>
<sequence>MRGVKRENGVLKLVHPGRHIEIQRKPVTAAEVMSRNPRHCITRPDFFEFPWIVVKPESVLLPGSVFFIVPYHTVYNLLKARGHNRGHGREIKRAPPVSSCAHMNPKHQSCKQHNQGKSRKFFPHAETLCMCDWYKRYREESQDVLWPEVIDYRDREKRIEEQSQEESSFETRLYDARDYQTDSTDIDEEFPKSTSLEFVCNKNIYKLKSSVRKPESPRRVLNLRVSFDLPMQNEEL</sequence>
<protein>
    <submittedName>
        <fullName evidence="1">Uncharacterized protein</fullName>
    </submittedName>
</protein>
<keyword evidence="2" id="KW-1185">Reference proteome</keyword>
<dbReference type="EMBL" id="CM039427">
    <property type="protein sequence ID" value="KAI4354386.1"/>
    <property type="molecule type" value="Genomic_DNA"/>
</dbReference>
<comment type="caution">
    <text evidence="1">The sequence shown here is derived from an EMBL/GenBank/DDBJ whole genome shotgun (WGS) entry which is preliminary data.</text>
</comment>
<reference evidence="1 2" key="1">
    <citation type="journal article" date="2022" name="DNA Res.">
        <title>Chromosomal-level genome assembly of the orchid tree Bauhinia variegata (Leguminosae; Cercidoideae) supports the allotetraploid origin hypothesis of Bauhinia.</title>
        <authorList>
            <person name="Zhong Y."/>
            <person name="Chen Y."/>
            <person name="Zheng D."/>
            <person name="Pang J."/>
            <person name="Liu Y."/>
            <person name="Luo S."/>
            <person name="Meng S."/>
            <person name="Qian L."/>
            <person name="Wei D."/>
            <person name="Dai S."/>
            <person name="Zhou R."/>
        </authorList>
    </citation>
    <scope>NUCLEOTIDE SEQUENCE [LARGE SCALE GENOMIC DNA]</scope>
    <source>
        <strain evidence="1">BV-YZ2020</strain>
    </source>
</reference>
<accession>A0ACB9Q0R6</accession>
<evidence type="ECO:0000313" key="2">
    <source>
        <dbReference type="Proteomes" id="UP000828941"/>
    </source>
</evidence>